<comment type="subcellular location">
    <subcellularLocation>
        <location evidence="1">Nucleus</location>
    </subcellularLocation>
</comment>
<feature type="repeat" description="TPR" evidence="3">
    <location>
        <begin position="579"/>
        <end position="612"/>
    </location>
</feature>
<accession>A0A395MAG9</accession>
<dbReference type="InterPro" id="IPR051630">
    <property type="entry name" value="Corepressor-Demethylase"/>
</dbReference>
<dbReference type="InterPro" id="IPR054464">
    <property type="entry name" value="ULD_fung"/>
</dbReference>
<keyword evidence="3" id="KW-0802">TPR repeat</keyword>
<dbReference type="PANTHER" id="PTHR14017:SF1">
    <property type="entry name" value="LD02225P"/>
    <property type="match status" value="1"/>
</dbReference>
<evidence type="ECO:0000256" key="1">
    <source>
        <dbReference type="ARBA" id="ARBA00004123"/>
    </source>
</evidence>
<dbReference type="Proteomes" id="UP000265631">
    <property type="component" value="Unassembled WGS sequence"/>
</dbReference>
<gene>
    <name evidence="6" type="ORF">FIE12Z_10811</name>
</gene>
<proteinExistence type="predicted"/>
<dbReference type="Pfam" id="PF22893">
    <property type="entry name" value="ULD_2"/>
    <property type="match status" value="1"/>
</dbReference>
<evidence type="ECO:0000256" key="2">
    <source>
        <dbReference type="ARBA" id="ARBA00023242"/>
    </source>
</evidence>
<evidence type="ECO:0000259" key="5">
    <source>
        <dbReference type="Pfam" id="PF22893"/>
    </source>
</evidence>
<reference evidence="6 7" key="1">
    <citation type="journal article" date="2018" name="PLoS Pathog.">
        <title>Evolution of structural diversity of trichothecenes, a family of toxins produced by plant pathogenic and entomopathogenic fungi.</title>
        <authorList>
            <person name="Proctor R.H."/>
            <person name="McCormick S.P."/>
            <person name="Kim H.S."/>
            <person name="Cardoza R.E."/>
            <person name="Stanley A.M."/>
            <person name="Lindo L."/>
            <person name="Kelly A."/>
            <person name="Brown D.W."/>
            <person name="Lee T."/>
            <person name="Vaughan M.M."/>
            <person name="Alexander N.J."/>
            <person name="Busman M."/>
            <person name="Gutierrez S."/>
        </authorList>
    </citation>
    <scope>NUCLEOTIDE SEQUENCE [LARGE SCALE GENOMIC DNA]</scope>
    <source>
        <strain evidence="6 7">NRRL 13405</strain>
    </source>
</reference>
<dbReference type="AlphaFoldDB" id="A0A395MAG9"/>
<keyword evidence="7" id="KW-1185">Reference proteome</keyword>
<evidence type="ECO:0000313" key="6">
    <source>
        <dbReference type="EMBL" id="RFN44917.1"/>
    </source>
</evidence>
<protein>
    <recommendedName>
        <fullName evidence="5">Ubiquitin-like domain-containing protein</fullName>
    </recommendedName>
</protein>
<feature type="repeat" description="TPR" evidence="3">
    <location>
        <begin position="613"/>
        <end position="646"/>
    </location>
</feature>
<feature type="region of interest" description="Disordered" evidence="4">
    <location>
        <begin position="430"/>
        <end position="450"/>
    </location>
</feature>
<dbReference type="GO" id="GO:0005634">
    <property type="term" value="C:nucleus"/>
    <property type="evidence" value="ECO:0007669"/>
    <property type="project" value="UniProtKB-SubCell"/>
</dbReference>
<dbReference type="PANTHER" id="PTHR14017">
    <property type="entry name" value="LYSINE-SPECIFIC DEMETHYLASE"/>
    <property type="match status" value="1"/>
</dbReference>
<dbReference type="Pfam" id="PF13432">
    <property type="entry name" value="TPR_16"/>
    <property type="match status" value="2"/>
</dbReference>
<dbReference type="EMBL" id="PXXK01000385">
    <property type="protein sequence ID" value="RFN44917.1"/>
    <property type="molecule type" value="Genomic_DNA"/>
</dbReference>
<evidence type="ECO:0000256" key="4">
    <source>
        <dbReference type="SAM" id="MobiDB-lite"/>
    </source>
</evidence>
<evidence type="ECO:0000313" key="7">
    <source>
        <dbReference type="Proteomes" id="UP000265631"/>
    </source>
</evidence>
<name>A0A395MAG9_9HYPO</name>
<comment type="caution">
    <text evidence="6">The sequence shown here is derived from an EMBL/GenBank/DDBJ whole genome shotgun (WGS) entry which is preliminary data.</text>
</comment>
<dbReference type="SUPFAM" id="SSF48452">
    <property type="entry name" value="TPR-like"/>
    <property type="match status" value="1"/>
</dbReference>
<sequence>MSFGYAVGDVIAVLGLFERIAIELRNYKDAPMHFQQLRAELDLVHSTLKHVLSLEPECKEEHQTLEQIRAIVLHCSAPLQGMVNKMRSKESSLGHFKSSRTLSNIGERLHWSMIAQGDVDSLRKIIMSQMASVNILLSVQQLTRVKRLSLQSQTIGADQSSIIEKHANAIAGHASNILKIATRTQGAVDTLTVNAAIRADIQSKQANSINQSLTGIERSMLHLTKKASKASAIARRQTGLLIHHAKMLFSLMQNVKKIFAFLSKCSKEILEAISKNTRALLDISGQLKQIMKAIEAIPLHLTLDIVRLDDAHGESWALPLQACKTWESFRDLLLCVVYGNERPGADYIMQNLFAVTHAKTGRQVSRDNWAHFAKPGFHIEQAILVDKVRSLETCTDPTCSGKLVEDELQYDRRKSCNTCGRLVTTITAPGDSSGNSHTTKRKFGPQLPSIKEKGKPASFRRVKVVFSKEPISDHEEASRRLETNPIDAEANAFLGLEMIRTAEDSADFDFFPSAGPGVVDSVSDGIARNAIDRLKIAVFLDRHNAEYWYLLARAHMVRQNYKAAHDFLQESVFIQPKCPSFWISIGILFWRINQYRDSLDALANSIRLHPYHYEAWYNLGVLYDSLEQHDDATDAFKRCYDLESWVPKVRARLEAYEVYLEDSNKDLFHTHLIQNMIETPLQLQYETVSQAKGEDITLNPVYNVGSEDETDSLSV</sequence>
<dbReference type="GO" id="GO:0000978">
    <property type="term" value="F:RNA polymerase II cis-regulatory region sequence-specific DNA binding"/>
    <property type="evidence" value="ECO:0007669"/>
    <property type="project" value="TreeGrafter"/>
</dbReference>
<dbReference type="Gene3D" id="1.25.40.10">
    <property type="entry name" value="Tetratricopeptide repeat domain"/>
    <property type="match status" value="1"/>
</dbReference>
<keyword evidence="2" id="KW-0539">Nucleus</keyword>
<dbReference type="SMART" id="SM00028">
    <property type="entry name" value="TPR"/>
    <property type="match status" value="3"/>
</dbReference>
<evidence type="ECO:0000256" key="3">
    <source>
        <dbReference type="PROSITE-ProRule" id="PRU00339"/>
    </source>
</evidence>
<dbReference type="GO" id="GO:0010468">
    <property type="term" value="P:regulation of gene expression"/>
    <property type="evidence" value="ECO:0007669"/>
    <property type="project" value="TreeGrafter"/>
</dbReference>
<dbReference type="STRING" id="2594813.A0A395MAG9"/>
<organism evidence="6 7">
    <name type="scientific">Fusarium flagelliforme</name>
    <dbReference type="NCBI Taxonomy" id="2675880"/>
    <lineage>
        <taxon>Eukaryota</taxon>
        <taxon>Fungi</taxon>
        <taxon>Dikarya</taxon>
        <taxon>Ascomycota</taxon>
        <taxon>Pezizomycotina</taxon>
        <taxon>Sordariomycetes</taxon>
        <taxon>Hypocreomycetidae</taxon>
        <taxon>Hypocreales</taxon>
        <taxon>Nectriaceae</taxon>
        <taxon>Fusarium</taxon>
        <taxon>Fusarium incarnatum-equiseti species complex</taxon>
    </lineage>
</organism>
<dbReference type="InterPro" id="IPR011990">
    <property type="entry name" value="TPR-like_helical_dom_sf"/>
</dbReference>
<dbReference type="InterPro" id="IPR019734">
    <property type="entry name" value="TPR_rpt"/>
</dbReference>
<dbReference type="PROSITE" id="PS50005">
    <property type="entry name" value="TPR"/>
    <property type="match status" value="2"/>
</dbReference>
<dbReference type="GO" id="GO:0031490">
    <property type="term" value="F:chromatin DNA binding"/>
    <property type="evidence" value="ECO:0007669"/>
    <property type="project" value="TreeGrafter"/>
</dbReference>
<feature type="domain" description="Ubiquitin-like" evidence="5">
    <location>
        <begin position="303"/>
        <end position="386"/>
    </location>
</feature>